<dbReference type="InterPro" id="IPR051913">
    <property type="entry name" value="GH2_Domain-Containing"/>
</dbReference>
<dbReference type="Gene3D" id="3.20.20.80">
    <property type="entry name" value="Glycosidases"/>
    <property type="match status" value="1"/>
</dbReference>
<evidence type="ECO:0000259" key="1">
    <source>
        <dbReference type="Pfam" id="PF02836"/>
    </source>
</evidence>
<accession>A0A286H4Q0</accession>
<reference evidence="3" key="1">
    <citation type="submission" date="2017-09" db="EMBL/GenBank/DDBJ databases">
        <authorList>
            <person name="Varghese N."/>
            <person name="Submissions S."/>
        </authorList>
    </citation>
    <scope>NUCLEOTIDE SEQUENCE [LARGE SCALE GENOMIC DNA]</scope>
    <source>
        <strain evidence="3">DSM 44270</strain>
    </source>
</reference>
<dbReference type="Gene3D" id="2.60.120.260">
    <property type="entry name" value="Galactose-binding domain-like"/>
    <property type="match status" value="1"/>
</dbReference>
<feature type="domain" description="Glycoside hydrolase family 2 catalytic" evidence="1">
    <location>
        <begin position="354"/>
        <end position="476"/>
    </location>
</feature>
<evidence type="ECO:0000313" key="2">
    <source>
        <dbReference type="EMBL" id="SOE02264.1"/>
    </source>
</evidence>
<dbReference type="AlphaFoldDB" id="A0A286H4Q0"/>
<dbReference type="SUPFAM" id="SSF51445">
    <property type="entry name" value="(Trans)glycosidases"/>
    <property type="match status" value="1"/>
</dbReference>
<dbReference type="PANTHER" id="PTHR42732:SF3">
    <property type="entry name" value="HYDROLASE"/>
    <property type="match status" value="1"/>
</dbReference>
<organism evidence="2 3">
    <name type="scientific">Blastococcus haudaquaticus</name>
    <dbReference type="NCBI Taxonomy" id="1938745"/>
    <lineage>
        <taxon>Bacteria</taxon>
        <taxon>Bacillati</taxon>
        <taxon>Actinomycetota</taxon>
        <taxon>Actinomycetes</taxon>
        <taxon>Geodermatophilales</taxon>
        <taxon>Geodermatophilaceae</taxon>
        <taxon>Blastococcus</taxon>
    </lineage>
</organism>
<keyword evidence="2" id="KW-0378">Hydrolase</keyword>
<dbReference type="EMBL" id="OCNK01000004">
    <property type="protein sequence ID" value="SOE02264.1"/>
    <property type="molecule type" value="Genomic_DNA"/>
</dbReference>
<dbReference type="Proteomes" id="UP000219482">
    <property type="component" value="Unassembled WGS sequence"/>
</dbReference>
<dbReference type="Pfam" id="PF02836">
    <property type="entry name" value="Glyco_hydro_2_C"/>
    <property type="match status" value="1"/>
</dbReference>
<evidence type="ECO:0000313" key="3">
    <source>
        <dbReference type="Proteomes" id="UP000219482"/>
    </source>
</evidence>
<dbReference type="OrthoDB" id="9762066at2"/>
<dbReference type="GO" id="GO:0005975">
    <property type="term" value="P:carbohydrate metabolic process"/>
    <property type="evidence" value="ECO:0007669"/>
    <property type="project" value="InterPro"/>
</dbReference>
<dbReference type="InterPro" id="IPR008979">
    <property type="entry name" value="Galactose-bd-like_sf"/>
</dbReference>
<gene>
    <name evidence="2" type="ORF">SAMN06272739_3468</name>
</gene>
<dbReference type="InterPro" id="IPR006103">
    <property type="entry name" value="Glyco_hydro_2_cat"/>
</dbReference>
<dbReference type="InterPro" id="IPR017853">
    <property type="entry name" value="GH"/>
</dbReference>
<dbReference type="SUPFAM" id="SSF49785">
    <property type="entry name" value="Galactose-binding domain-like"/>
    <property type="match status" value="1"/>
</dbReference>
<dbReference type="PANTHER" id="PTHR42732">
    <property type="entry name" value="BETA-GALACTOSIDASE"/>
    <property type="match status" value="1"/>
</dbReference>
<dbReference type="GO" id="GO:0004553">
    <property type="term" value="F:hydrolase activity, hydrolyzing O-glycosyl compounds"/>
    <property type="evidence" value="ECO:0007669"/>
    <property type="project" value="InterPro"/>
</dbReference>
<sequence>MLQVRAFEQDGTYPRPQLMRDAWTDLTGTWQFAYDDEREGLLHRWHQHSDLHDRTVFDRDIVVPFPPESPASGIGDTGFHPVLWYRRSLRLADIAAKAALRRPGHRLFLRLGAVDYRAQVWLDGVLVASHTGGQTPWHADLTDQIDPGDMDADHVLVIRAEDDPHDITQPRGKQDWQEAPHDIWYHRTSGIWQPVWCEVLPPLAVEHLAWSPDLPGARVHLGLTLTSVPREPVTVVVRLSLDDAPLATQRVRVSEQRSEVTIVVPALANGEARQRLVWSPENPRLVDAHVRVLHGSGDGGDEAGPEVLDEVSSYLGLRSAGVGNGAFLLNARPYHLLAVLSQGYWPGSHLAAPDAAALRHEVEMIKTLGFNAVRMHQKAEDPRFLHWADRLGLLVWGETANAYAFSPEAVRRLTSEWLDLVHRDVSHPSIVTWVPINESWGVPDIVTDTGQQDFVAGLTALTRAVDPSRPVISNDGFEHVDSDVWGVHDYADDGAGLLVRFGSAHAFADLLAGFNQQGRRVHARHGVVRGQPVILSEFGGLRFCPDGAPAGAEDVWGYSTVDDPEEYLARLADWFGAIRAAPVLAGSCYTQLTDTLQEANGLLDEYRTPKVAAHRLRAVITGRSTGGASHETYRVEVAETLERDKRDFMEFPGA</sequence>
<keyword evidence="3" id="KW-1185">Reference proteome</keyword>
<protein>
    <submittedName>
        <fullName evidence="2">Glycosyl hydrolases family 2, TIM barrel domain</fullName>
    </submittedName>
</protein>
<name>A0A286H4Q0_9ACTN</name>
<proteinExistence type="predicted"/>
<dbReference type="RefSeq" id="WP_097185177.1">
    <property type="nucleotide sequence ID" value="NZ_OCNK01000004.1"/>
</dbReference>